<protein>
    <recommendedName>
        <fullName evidence="1">MULE transposase domain-containing protein</fullName>
    </recommendedName>
</protein>
<proteinExistence type="predicted"/>
<dbReference type="InterPro" id="IPR018289">
    <property type="entry name" value="MULE_transposase_dom"/>
</dbReference>
<feature type="domain" description="MULE transposase" evidence="1">
    <location>
        <begin position="111"/>
        <end position="155"/>
    </location>
</feature>
<dbReference type="EMBL" id="BAABME010035900">
    <property type="protein sequence ID" value="GAA0160256.1"/>
    <property type="molecule type" value="Genomic_DNA"/>
</dbReference>
<dbReference type="PANTHER" id="PTHR47718:SF3">
    <property type="entry name" value="PROTEIN FAR1-RELATED SEQUENCE 5-LIKE"/>
    <property type="match status" value="1"/>
</dbReference>
<evidence type="ECO:0000313" key="2">
    <source>
        <dbReference type="EMBL" id="GAA0160256.1"/>
    </source>
</evidence>
<gene>
    <name evidence="2" type="ORF">LIER_43516</name>
</gene>
<comment type="caution">
    <text evidence="2">The sequence shown here is derived from an EMBL/GenBank/DDBJ whole genome shotgun (WGS) entry which is preliminary data.</text>
</comment>
<evidence type="ECO:0000259" key="1">
    <source>
        <dbReference type="Pfam" id="PF10551"/>
    </source>
</evidence>
<reference evidence="2 3" key="1">
    <citation type="submission" date="2024-01" db="EMBL/GenBank/DDBJ databases">
        <title>The complete chloroplast genome sequence of Lithospermum erythrorhizon: insights into the phylogenetic relationship among Boraginaceae species and the maternal lineages of purple gromwells.</title>
        <authorList>
            <person name="Okada T."/>
            <person name="Watanabe K."/>
        </authorList>
    </citation>
    <scope>NUCLEOTIDE SEQUENCE [LARGE SCALE GENOMIC DNA]</scope>
</reference>
<name>A0AAV3QA56_LITER</name>
<organism evidence="2 3">
    <name type="scientific">Lithospermum erythrorhizon</name>
    <name type="common">Purple gromwell</name>
    <name type="synonym">Lithospermum officinale var. erythrorhizon</name>
    <dbReference type="NCBI Taxonomy" id="34254"/>
    <lineage>
        <taxon>Eukaryota</taxon>
        <taxon>Viridiplantae</taxon>
        <taxon>Streptophyta</taxon>
        <taxon>Embryophyta</taxon>
        <taxon>Tracheophyta</taxon>
        <taxon>Spermatophyta</taxon>
        <taxon>Magnoliopsida</taxon>
        <taxon>eudicotyledons</taxon>
        <taxon>Gunneridae</taxon>
        <taxon>Pentapetalae</taxon>
        <taxon>asterids</taxon>
        <taxon>lamiids</taxon>
        <taxon>Boraginales</taxon>
        <taxon>Boraginaceae</taxon>
        <taxon>Boraginoideae</taxon>
        <taxon>Lithospermeae</taxon>
        <taxon>Lithospermum</taxon>
    </lineage>
</organism>
<sequence>MSRHSSARVLSNDEVQTIDEMTKSGATPHQIMSYLRRRNPCIKAVATNIYNTKANILKASLGGRSNIQVLLEELGNGGFLFDVLKDEEDHLTHVCFAHPNSVQLSRSYSNVFVMDCTYKTNRYNMPLLEIIRIRSFNTSFYFCFIFLKSERLDDYL</sequence>
<dbReference type="AlphaFoldDB" id="A0AAV3QA56"/>
<accession>A0AAV3QA56</accession>
<evidence type="ECO:0000313" key="3">
    <source>
        <dbReference type="Proteomes" id="UP001454036"/>
    </source>
</evidence>
<dbReference type="Pfam" id="PF10551">
    <property type="entry name" value="MULE"/>
    <property type="match status" value="1"/>
</dbReference>
<dbReference type="Proteomes" id="UP001454036">
    <property type="component" value="Unassembled WGS sequence"/>
</dbReference>
<keyword evidence="3" id="KW-1185">Reference proteome</keyword>
<dbReference type="PANTHER" id="PTHR47718">
    <property type="entry name" value="OS01G0519700 PROTEIN"/>
    <property type="match status" value="1"/>
</dbReference>